<reference evidence="5" key="1">
    <citation type="journal article" date="2020" name="Stud. Mycol.">
        <title>101 Dothideomycetes genomes: a test case for predicting lifestyles and emergence of pathogens.</title>
        <authorList>
            <person name="Haridas S."/>
            <person name="Albert R."/>
            <person name="Binder M."/>
            <person name="Bloem J."/>
            <person name="Labutti K."/>
            <person name="Salamov A."/>
            <person name="Andreopoulos B."/>
            <person name="Baker S."/>
            <person name="Barry K."/>
            <person name="Bills G."/>
            <person name="Bluhm B."/>
            <person name="Cannon C."/>
            <person name="Castanera R."/>
            <person name="Culley D."/>
            <person name="Daum C."/>
            <person name="Ezra D."/>
            <person name="Gonzalez J."/>
            <person name="Henrissat B."/>
            <person name="Kuo A."/>
            <person name="Liang C."/>
            <person name="Lipzen A."/>
            <person name="Lutzoni F."/>
            <person name="Magnuson J."/>
            <person name="Mondo S."/>
            <person name="Nolan M."/>
            <person name="Ohm R."/>
            <person name="Pangilinan J."/>
            <person name="Park H.-J."/>
            <person name="Ramirez L."/>
            <person name="Alfaro M."/>
            <person name="Sun H."/>
            <person name="Tritt A."/>
            <person name="Yoshinaga Y."/>
            <person name="Zwiers L.-H."/>
            <person name="Turgeon B."/>
            <person name="Goodwin S."/>
            <person name="Spatafora J."/>
            <person name="Crous P."/>
            <person name="Grigoriev I."/>
        </authorList>
    </citation>
    <scope>NUCLEOTIDE SEQUENCE</scope>
    <source>
        <strain evidence="5">CBS 110217</strain>
    </source>
</reference>
<dbReference type="GO" id="GO:0006567">
    <property type="term" value="P:L-threonine catabolic process"/>
    <property type="evidence" value="ECO:0007669"/>
    <property type="project" value="TreeGrafter"/>
</dbReference>
<dbReference type="InterPro" id="IPR036052">
    <property type="entry name" value="TrpB-like_PALP_sf"/>
</dbReference>
<keyword evidence="2" id="KW-0663">Pyridoxal phosphate</keyword>
<name>A0A9P4LN58_9PLEO</name>
<dbReference type="GO" id="GO:0003941">
    <property type="term" value="F:L-serine ammonia-lyase activity"/>
    <property type="evidence" value="ECO:0007669"/>
    <property type="project" value="TreeGrafter"/>
</dbReference>
<evidence type="ECO:0000256" key="2">
    <source>
        <dbReference type="ARBA" id="ARBA00022898"/>
    </source>
</evidence>
<dbReference type="PANTHER" id="PTHR48078">
    <property type="entry name" value="THREONINE DEHYDRATASE, MITOCHONDRIAL-RELATED"/>
    <property type="match status" value="1"/>
</dbReference>
<comment type="cofactor">
    <cofactor evidence="1">
        <name>pyridoxal 5'-phosphate</name>
        <dbReference type="ChEBI" id="CHEBI:597326"/>
    </cofactor>
</comment>
<dbReference type="OrthoDB" id="271064at2759"/>
<keyword evidence="6" id="KW-1185">Reference proteome</keyword>
<dbReference type="InterPro" id="IPR050147">
    <property type="entry name" value="Ser/Thr_Dehydratase"/>
</dbReference>
<evidence type="ECO:0000313" key="5">
    <source>
        <dbReference type="EMBL" id="KAF2029579.1"/>
    </source>
</evidence>
<organism evidence="5 6">
    <name type="scientific">Setomelanomma holmii</name>
    <dbReference type="NCBI Taxonomy" id="210430"/>
    <lineage>
        <taxon>Eukaryota</taxon>
        <taxon>Fungi</taxon>
        <taxon>Dikarya</taxon>
        <taxon>Ascomycota</taxon>
        <taxon>Pezizomycotina</taxon>
        <taxon>Dothideomycetes</taxon>
        <taxon>Pleosporomycetidae</taxon>
        <taxon>Pleosporales</taxon>
        <taxon>Pleosporineae</taxon>
        <taxon>Phaeosphaeriaceae</taxon>
        <taxon>Setomelanomma</taxon>
    </lineage>
</organism>
<accession>A0A9P4LN58</accession>
<protein>
    <submittedName>
        <fullName evidence="5">Threonine dehydratase</fullName>
    </submittedName>
</protein>
<evidence type="ECO:0000256" key="3">
    <source>
        <dbReference type="ARBA" id="ARBA00023239"/>
    </source>
</evidence>
<dbReference type="InterPro" id="IPR001926">
    <property type="entry name" value="TrpB-like_PALP"/>
</dbReference>
<evidence type="ECO:0000313" key="6">
    <source>
        <dbReference type="Proteomes" id="UP000799777"/>
    </source>
</evidence>
<dbReference type="GO" id="GO:0004794">
    <property type="term" value="F:threonine deaminase activity"/>
    <property type="evidence" value="ECO:0007669"/>
    <property type="project" value="TreeGrafter"/>
</dbReference>
<dbReference type="GO" id="GO:0009097">
    <property type="term" value="P:isoleucine biosynthetic process"/>
    <property type="evidence" value="ECO:0007669"/>
    <property type="project" value="TreeGrafter"/>
</dbReference>
<dbReference type="PROSITE" id="PS00165">
    <property type="entry name" value="DEHYDRATASE_SER_THR"/>
    <property type="match status" value="1"/>
</dbReference>
<dbReference type="Pfam" id="PF00291">
    <property type="entry name" value="PALP"/>
    <property type="match status" value="1"/>
</dbReference>
<evidence type="ECO:0000256" key="1">
    <source>
        <dbReference type="ARBA" id="ARBA00001933"/>
    </source>
</evidence>
<dbReference type="GO" id="GO:0030170">
    <property type="term" value="F:pyridoxal phosphate binding"/>
    <property type="evidence" value="ECO:0007669"/>
    <property type="project" value="InterPro"/>
</dbReference>
<keyword evidence="3" id="KW-0456">Lyase</keyword>
<proteinExistence type="predicted"/>
<dbReference type="GO" id="GO:0006565">
    <property type="term" value="P:L-serine catabolic process"/>
    <property type="evidence" value="ECO:0007669"/>
    <property type="project" value="TreeGrafter"/>
</dbReference>
<dbReference type="InterPro" id="IPR000634">
    <property type="entry name" value="Ser/Thr_deHydtase_PyrdxlP-BS"/>
</dbReference>
<evidence type="ECO:0000259" key="4">
    <source>
        <dbReference type="Pfam" id="PF00291"/>
    </source>
</evidence>
<comment type="caution">
    <text evidence="5">The sequence shown here is derived from an EMBL/GenBank/DDBJ whole genome shotgun (WGS) entry which is preliminary data.</text>
</comment>
<dbReference type="Gene3D" id="3.40.50.1100">
    <property type="match status" value="2"/>
</dbReference>
<dbReference type="PANTHER" id="PTHR48078:SF6">
    <property type="entry name" value="L-THREONINE DEHYDRATASE CATABOLIC TDCB"/>
    <property type="match status" value="1"/>
</dbReference>
<dbReference type="AlphaFoldDB" id="A0A9P4LN58"/>
<dbReference type="Proteomes" id="UP000799777">
    <property type="component" value="Unassembled WGS sequence"/>
</dbReference>
<feature type="domain" description="Tryptophan synthase beta chain-like PALP" evidence="4">
    <location>
        <begin position="20"/>
        <end position="306"/>
    </location>
</feature>
<dbReference type="EMBL" id="ML978199">
    <property type="protein sequence ID" value="KAF2029579.1"/>
    <property type="molecule type" value="Genomic_DNA"/>
</dbReference>
<dbReference type="SUPFAM" id="SSF53686">
    <property type="entry name" value="Tryptophan synthase beta subunit-like PLP-dependent enzymes"/>
    <property type="match status" value="1"/>
</dbReference>
<gene>
    <name evidence="5" type="ORF">EK21DRAFT_67435</name>
</gene>
<sequence length="321" mass="33648">MSKNVIKTTASAVQARTRTRDHIYQTPILPARHVGKDNGSTILSKAENFQHTGSFKFRGAMSKLPAPSSDTRLITASSGNHDIAAACAAETLSKAVTVVLPETVVQAKSKKIQAYGVNVVLNGAETGLAEQHAQHLAATQGYQYISTYNDPDIIAGQGTIGLELLEQCAQVDNVFVTVEGGGLISGIGSVMKACSPRTRIYGVAATNSKALAPSIAAGHVVETEHSYTLAGGVAGGMDIDSITLPLARAVVDQVIEYSEDEIRSALRTLGYDEGLVVEGSAALALAGYDKVAKEVADQSSVLVMCGGNLDREFIRKVNFGA</sequence>